<proteinExistence type="predicted"/>
<dbReference type="STRING" id="144197.ENSSPAP00000026497"/>
<comment type="subcellular location">
    <subcellularLocation>
        <location evidence="1">Membrane</location>
    </subcellularLocation>
</comment>
<dbReference type="InterPro" id="IPR007110">
    <property type="entry name" value="Ig-like_dom"/>
</dbReference>
<keyword evidence="3" id="KW-0472">Membrane</keyword>
<dbReference type="GeneTree" id="ENSGT00980000198773"/>
<evidence type="ECO:0000256" key="3">
    <source>
        <dbReference type="ARBA" id="ARBA00023136"/>
    </source>
</evidence>
<dbReference type="Pfam" id="PF13895">
    <property type="entry name" value="Ig_2"/>
    <property type="match status" value="1"/>
</dbReference>
<feature type="domain" description="Ig-like" evidence="5">
    <location>
        <begin position="108"/>
        <end position="184"/>
    </location>
</feature>
<evidence type="ECO:0000256" key="4">
    <source>
        <dbReference type="ARBA" id="ARBA00023180"/>
    </source>
</evidence>
<protein>
    <recommendedName>
        <fullName evidence="5">Ig-like domain-containing protein</fullName>
    </recommendedName>
</protein>
<dbReference type="PANTHER" id="PTHR12080:SF48">
    <property type="entry name" value="IMMUNOGLOBULIN SUBTYPE DOMAIN-CONTAINING PROTEIN"/>
    <property type="match status" value="1"/>
</dbReference>
<dbReference type="Gene3D" id="2.60.40.10">
    <property type="entry name" value="Immunoglobulins"/>
    <property type="match status" value="2"/>
</dbReference>
<reference evidence="6" key="1">
    <citation type="submission" date="2023-09" db="UniProtKB">
        <authorList>
            <consortium name="Ensembl"/>
        </authorList>
    </citation>
    <scope>IDENTIFICATION</scope>
</reference>
<evidence type="ECO:0000313" key="6">
    <source>
        <dbReference type="Ensembl" id="ENSSPAP00000026497.1"/>
    </source>
</evidence>
<dbReference type="Ensembl" id="ENSSPAT00000026930.1">
    <property type="protein sequence ID" value="ENSSPAP00000026497.1"/>
    <property type="gene ID" value="ENSSPAG00000019977.1"/>
</dbReference>
<accession>A0A3B5BI20</accession>
<name>A0A3B5BI20_9TELE</name>
<dbReference type="GO" id="GO:0016020">
    <property type="term" value="C:membrane"/>
    <property type="evidence" value="ECO:0007669"/>
    <property type="project" value="UniProtKB-SubCell"/>
</dbReference>
<dbReference type="SUPFAM" id="SSF48726">
    <property type="entry name" value="Immunoglobulin"/>
    <property type="match status" value="2"/>
</dbReference>
<dbReference type="InterPro" id="IPR013783">
    <property type="entry name" value="Ig-like_fold"/>
</dbReference>
<dbReference type="PANTHER" id="PTHR12080">
    <property type="entry name" value="SIGNALING LYMPHOCYTIC ACTIVATION MOLECULE"/>
    <property type="match status" value="1"/>
</dbReference>
<evidence type="ECO:0000259" key="5">
    <source>
        <dbReference type="PROSITE" id="PS50835"/>
    </source>
</evidence>
<keyword evidence="4" id="KW-0325">Glycoprotein</keyword>
<organism evidence="6">
    <name type="scientific">Stegastes partitus</name>
    <name type="common">bicolor damselfish</name>
    <dbReference type="NCBI Taxonomy" id="144197"/>
    <lineage>
        <taxon>Eukaryota</taxon>
        <taxon>Metazoa</taxon>
        <taxon>Chordata</taxon>
        <taxon>Craniata</taxon>
        <taxon>Vertebrata</taxon>
        <taxon>Euteleostomi</taxon>
        <taxon>Actinopterygii</taxon>
        <taxon>Neopterygii</taxon>
        <taxon>Teleostei</taxon>
        <taxon>Neoteleostei</taxon>
        <taxon>Acanthomorphata</taxon>
        <taxon>Ovalentaria</taxon>
        <taxon>Pomacentridae</taxon>
        <taxon>Stegastes</taxon>
    </lineage>
</organism>
<dbReference type="InterPro" id="IPR036179">
    <property type="entry name" value="Ig-like_dom_sf"/>
</dbReference>
<dbReference type="InterPro" id="IPR015631">
    <property type="entry name" value="CD2/SLAM_rcpt"/>
</dbReference>
<dbReference type="PROSITE" id="PS50835">
    <property type="entry name" value="IG_LIKE"/>
    <property type="match status" value="1"/>
</dbReference>
<evidence type="ECO:0000256" key="2">
    <source>
        <dbReference type="ARBA" id="ARBA00022729"/>
    </source>
</evidence>
<dbReference type="AlphaFoldDB" id="A0A3B5BI20"/>
<evidence type="ECO:0000256" key="1">
    <source>
        <dbReference type="ARBA" id="ARBA00004370"/>
    </source>
</evidence>
<keyword evidence="2" id="KW-0732">Signal</keyword>
<sequence>SLKVFLSELVFLTETLTGSEGGNITLPTSVGELGLLFYKITTLAVVQNWVLDIWQQHYRDRLLWNRTTGLFTITGLRKDDSGIYTVESKGKGLVKSYNLTVYGNLNFPIIFNHFFKTLNVTSESCFLLCSVDKATEITLRWYKDEEMLKQVSSTDSLLLTVTEQNLSSSYRCEAGNPAENRTVDVDVKTLCSGLNHTGETPSAAFFFSIKLCFCVCFC</sequence>